<accession>G1XHY2</accession>
<proteinExistence type="predicted"/>
<dbReference type="EMBL" id="ADOT01000165">
    <property type="protein sequence ID" value="EGX47213.1"/>
    <property type="molecule type" value="Genomic_DNA"/>
</dbReference>
<evidence type="ECO:0000313" key="2">
    <source>
        <dbReference type="Proteomes" id="UP000008784"/>
    </source>
</evidence>
<dbReference type="GeneID" id="22895073"/>
<keyword evidence="2" id="KW-1185">Reference proteome</keyword>
<dbReference type="InParanoid" id="G1XHY2"/>
<dbReference type="HOGENOM" id="CLU_1970016_0_0_1"/>
<name>G1XHY2_ARTOA</name>
<evidence type="ECO:0000313" key="1">
    <source>
        <dbReference type="EMBL" id="EGX47213.1"/>
    </source>
</evidence>
<dbReference type="RefSeq" id="XP_011124094.1">
    <property type="nucleotide sequence ID" value="XM_011125792.1"/>
</dbReference>
<reference evidence="1 2" key="1">
    <citation type="journal article" date="2011" name="PLoS Pathog.">
        <title>Genomic and proteomic analyses of the fungus Arthrobotrys oligospora provide insights into nematode-trap formation.</title>
        <authorList>
            <person name="Yang J."/>
            <person name="Wang L."/>
            <person name="Ji X."/>
            <person name="Feng Y."/>
            <person name="Li X."/>
            <person name="Zou C."/>
            <person name="Xu J."/>
            <person name="Ren Y."/>
            <person name="Mi Q."/>
            <person name="Wu J."/>
            <person name="Liu S."/>
            <person name="Liu Y."/>
            <person name="Huang X."/>
            <person name="Wang H."/>
            <person name="Niu X."/>
            <person name="Li J."/>
            <person name="Liang L."/>
            <person name="Luo Y."/>
            <person name="Ji K."/>
            <person name="Zhou W."/>
            <person name="Yu Z."/>
            <person name="Li G."/>
            <person name="Liu Y."/>
            <person name="Li L."/>
            <person name="Qiao M."/>
            <person name="Feng L."/>
            <person name="Zhang K.-Q."/>
        </authorList>
    </citation>
    <scope>NUCLEOTIDE SEQUENCE [LARGE SCALE GENOMIC DNA]</scope>
    <source>
        <strain evidence="2">ATCC 24927 / CBS 115.81 / DSM 1491</strain>
    </source>
</reference>
<gene>
    <name evidence="1" type="ORF">AOL_s00091g34</name>
</gene>
<dbReference type="AlphaFoldDB" id="G1XHY2"/>
<comment type="caution">
    <text evidence="1">The sequence shown here is derived from an EMBL/GenBank/DDBJ whole genome shotgun (WGS) entry which is preliminary data.</text>
</comment>
<dbReference type="Proteomes" id="UP000008784">
    <property type="component" value="Unassembled WGS sequence"/>
</dbReference>
<protein>
    <submittedName>
        <fullName evidence="1">Uncharacterized protein</fullName>
    </submittedName>
</protein>
<sequence>MFTLLYRAVFSPPPINSTRCTDDNKGVYWLQLYDTYEQWYQGVDKAFLAVNSGVPVPSNYSLDYSEIPSNRSIIFAKILQSNDPPLQISDRKSYDAFIATLKVELARIEDLTIYLYAGRFTEVDELS</sequence>
<organism evidence="1 2">
    <name type="scientific">Arthrobotrys oligospora (strain ATCC 24927 / CBS 115.81 / DSM 1491)</name>
    <name type="common">Nematode-trapping fungus</name>
    <name type="synonym">Didymozoophaga oligospora</name>
    <dbReference type="NCBI Taxonomy" id="756982"/>
    <lineage>
        <taxon>Eukaryota</taxon>
        <taxon>Fungi</taxon>
        <taxon>Dikarya</taxon>
        <taxon>Ascomycota</taxon>
        <taxon>Pezizomycotina</taxon>
        <taxon>Orbiliomycetes</taxon>
        <taxon>Orbiliales</taxon>
        <taxon>Orbiliaceae</taxon>
        <taxon>Orbilia</taxon>
        <taxon>Orbilia oligospora</taxon>
    </lineage>
</organism>